<dbReference type="InterPro" id="IPR036388">
    <property type="entry name" value="WH-like_DNA-bd_sf"/>
</dbReference>
<dbReference type="Gene3D" id="1.10.10.10">
    <property type="entry name" value="Winged helix-like DNA-binding domain superfamily/Winged helix DNA-binding domain"/>
    <property type="match status" value="1"/>
</dbReference>
<evidence type="ECO:0000313" key="3">
    <source>
        <dbReference type="Proteomes" id="UP000182983"/>
    </source>
</evidence>
<accession>A0A1H6HYL4</accession>
<organism evidence="2 3">
    <name type="scientific">Magnetospirillum fulvum</name>
    <name type="common">Rhodospirillum fulvum</name>
    <dbReference type="NCBI Taxonomy" id="1082"/>
    <lineage>
        <taxon>Bacteria</taxon>
        <taxon>Pseudomonadati</taxon>
        <taxon>Pseudomonadota</taxon>
        <taxon>Alphaproteobacteria</taxon>
        <taxon>Rhodospirillales</taxon>
        <taxon>Rhodospirillaceae</taxon>
        <taxon>Magnetospirillum</taxon>
    </lineage>
</organism>
<proteinExistence type="predicted"/>
<dbReference type="RefSeq" id="WP_083386739.1">
    <property type="nucleotide sequence ID" value="NZ_FNWO01000008.1"/>
</dbReference>
<evidence type="ECO:0000259" key="1">
    <source>
        <dbReference type="Pfam" id="PF09012"/>
    </source>
</evidence>
<dbReference type="EMBL" id="FNWO01000008">
    <property type="protein sequence ID" value="SEH40191.1"/>
    <property type="molecule type" value="Genomic_DNA"/>
</dbReference>
<gene>
    <name evidence="2" type="ORF">SAMN04244559_02117</name>
</gene>
<dbReference type="Proteomes" id="UP000182983">
    <property type="component" value="Unassembled WGS sequence"/>
</dbReference>
<dbReference type="AlphaFoldDB" id="A0A1H6HYL4"/>
<evidence type="ECO:0000313" key="2">
    <source>
        <dbReference type="EMBL" id="SEH40191.1"/>
    </source>
</evidence>
<dbReference type="InterPro" id="IPR015102">
    <property type="entry name" value="Tscrpt_reg_HTH_FeoC"/>
</dbReference>
<dbReference type="Pfam" id="PF09012">
    <property type="entry name" value="FeoC"/>
    <property type="match status" value="1"/>
</dbReference>
<dbReference type="SUPFAM" id="SSF46785">
    <property type="entry name" value="Winged helix' DNA-binding domain"/>
    <property type="match status" value="1"/>
</dbReference>
<keyword evidence="3" id="KW-1185">Reference proteome</keyword>
<sequence length="77" mass="8465">MLTMSSVRDYLAENGRASLEDIAVHFDSSPEAARQVLDHWLAKGRVRRFEQGGGCGKASSSCSCASKPQEIYEWTSV</sequence>
<name>A0A1H6HYL4_MAGFU</name>
<reference evidence="3" key="1">
    <citation type="submission" date="2016-10" db="EMBL/GenBank/DDBJ databases">
        <authorList>
            <person name="Varghese N."/>
            <person name="Submissions S."/>
        </authorList>
    </citation>
    <scope>NUCLEOTIDE SEQUENCE [LARGE SCALE GENOMIC DNA]</scope>
    <source>
        <strain evidence="3">DSM 13234</strain>
    </source>
</reference>
<protein>
    <submittedName>
        <fullName evidence="2">FeoC like transcriptional regulator</fullName>
    </submittedName>
</protein>
<feature type="domain" description="Transcriptional regulator HTH-type FeoC" evidence="1">
    <location>
        <begin position="4"/>
        <end position="73"/>
    </location>
</feature>
<dbReference type="OrthoDB" id="467062at2"/>
<dbReference type="InterPro" id="IPR036390">
    <property type="entry name" value="WH_DNA-bd_sf"/>
</dbReference>